<dbReference type="EMBL" id="VSSQ01063044">
    <property type="protein sequence ID" value="MPN16133.1"/>
    <property type="molecule type" value="Genomic_DNA"/>
</dbReference>
<dbReference type="Pfam" id="PF09394">
    <property type="entry name" value="Inhibitor_I42"/>
    <property type="match status" value="1"/>
</dbReference>
<keyword evidence="2" id="KW-0789">Thiol protease inhibitor</keyword>
<keyword evidence="1" id="KW-0646">Protease inhibitor</keyword>
<name>A0A645FVM9_9ZZZZ</name>
<comment type="caution">
    <text evidence="4">The sequence shown here is derived from an EMBL/GenBank/DDBJ whole genome shotgun (WGS) entry which is preliminary data.</text>
</comment>
<feature type="domain" description="Proteinase inhibitor I42 chagasin" evidence="3">
    <location>
        <begin position="61"/>
        <end position="147"/>
    </location>
</feature>
<evidence type="ECO:0000256" key="1">
    <source>
        <dbReference type="ARBA" id="ARBA00022690"/>
    </source>
</evidence>
<gene>
    <name evidence="4" type="ORF">SDC9_163471</name>
</gene>
<dbReference type="InterPro" id="IPR036331">
    <property type="entry name" value="Chagasin-like_sf"/>
</dbReference>
<sequence length="151" mass="16168">MKLVKLIIPAIIFCLGLAACGAKPVEKVTIGDNPTESESELSDLTPNQVITFDMNGKTIEVNEGDIIQVSIPTLPVDGFDWVPVDLDTSILEQMGPSILKQGTNDSSSDVILFFKAVGKGSASLSLIYSQDTKTNPNAMYTKSFAVTINVD</sequence>
<proteinExistence type="predicted"/>
<dbReference type="PROSITE" id="PS51257">
    <property type="entry name" value="PROKAR_LIPOPROTEIN"/>
    <property type="match status" value="1"/>
</dbReference>
<evidence type="ECO:0000313" key="4">
    <source>
        <dbReference type="EMBL" id="MPN16133.1"/>
    </source>
</evidence>
<accession>A0A645FVM9</accession>
<dbReference type="GO" id="GO:0004869">
    <property type="term" value="F:cysteine-type endopeptidase inhibitor activity"/>
    <property type="evidence" value="ECO:0007669"/>
    <property type="project" value="UniProtKB-KW"/>
</dbReference>
<dbReference type="InterPro" id="IPR018990">
    <property type="entry name" value="Prot_inh_I42_chagasin"/>
</dbReference>
<organism evidence="4">
    <name type="scientific">bioreactor metagenome</name>
    <dbReference type="NCBI Taxonomy" id="1076179"/>
    <lineage>
        <taxon>unclassified sequences</taxon>
        <taxon>metagenomes</taxon>
        <taxon>ecological metagenomes</taxon>
    </lineage>
</organism>
<evidence type="ECO:0000256" key="2">
    <source>
        <dbReference type="ARBA" id="ARBA00022704"/>
    </source>
</evidence>
<dbReference type="SUPFAM" id="SSF141066">
    <property type="entry name" value="ICP-like"/>
    <property type="match status" value="1"/>
</dbReference>
<evidence type="ECO:0000259" key="3">
    <source>
        <dbReference type="Pfam" id="PF09394"/>
    </source>
</evidence>
<protein>
    <recommendedName>
        <fullName evidence="3">Proteinase inhibitor I42 chagasin domain-containing protein</fullName>
    </recommendedName>
</protein>
<reference evidence="4" key="1">
    <citation type="submission" date="2019-08" db="EMBL/GenBank/DDBJ databases">
        <authorList>
            <person name="Kucharzyk K."/>
            <person name="Murdoch R.W."/>
            <person name="Higgins S."/>
            <person name="Loffler F."/>
        </authorList>
    </citation>
    <scope>NUCLEOTIDE SEQUENCE</scope>
</reference>
<dbReference type="Gene3D" id="2.60.40.2020">
    <property type="match status" value="1"/>
</dbReference>
<dbReference type="AlphaFoldDB" id="A0A645FVM9"/>